<sequence>MLVLRLRWTPRSCARVTQVLQVSARGRISRSCETWDGPIVLKSRRSRTHHTAMDARVDGIIVSNHHMSPVCAGSFMYYVELLCPASTRELMAPLVHFQGVGGRQVDRAVGSSVLSRDSPRHRGCAQRAGARPLQWVRGVLGYDVSHLACAWPA</sequence>
<evidence type="ECO:0000313" key="2">
    <source>
        <dbReference type="Proteomes" id="UP000759537"/>
    </source>
</evidence>
<name>A0A9P5N6B2_9AGAM</name>
<accession>A0A9P5N6B2</accession>
<keyword evidence="2" id="KW-1185">Reference proteome</keyword>
<gene>
    <name evidence="1" type="ORF">DFH94DRAFT_705911</name>
</gene>
<dbReference type="EMBL" id="WHVB01000001">
    <property type="protein sequence ID" value="KAF8487393.1"/>
    <property type="molecule type" value="Genomic_DNA"/>
</dbReference>
<evidence type="ECO:0000313" key="1">
    <source>
        <dbReference type="EMBL" id="KAF8487393.1"/>
    </source>
</evidence>
<reference evidence="1" key="1">
    <citation type="submission" date="2019-10" db="EMBL/GenBank/DDBJ databases">
        <authorList>
            <consortium name="DOE Joint Genome Institute"/>
            <person name="Kuo A."/>
            <person name="Miyauchi S."/>
            <person name="Kiss E."/>
            <person name="Drula E."/>
            <person name="Kohler A."/>
            <person name="Sanchez-Garcia M."/>
            <person name="Andreopoulos B."/>
            <person name="Barry K.W."/>
            <person name="Bonito G."/>
            <person name="Buee M."/>
            <person name="Carver A."/>
            <person name="Chen C."/>
            <person name="Cichocki N."/>
            <person name="Clum A."/>
            <person name="Culley D."/>
            <person name="Crous P.W."/>
            <person name="Fauchery L."/>
            <person name="Girlanda M."/>
            <person name="Hayes R."/>
            <person name="Keri Z."/>
            <person name="LaButti K."/>
            <person name="Lipzen A."/>
            <person name="Lombard V."/>
            <person name="Magnuson J."/>
            <person name="Maillard F."/>
            <person name="Morin E."/>
            <person name="Murat C."/>
            <person name="Nolan M."/>
            <person name="Ohm R."/>
            <person name="Pangilinan J."/>
            <person name="Pereira M."/>
            <person name="Perotto S."/>
            <person name="Peter M."/>
            <person name="Riley R."/>
            <person name="Sitrit Y."/>
            <person name="Stielow B."/>
            <person name="Szollosi G."/>
            <person name="Zifcakova L."/>
            <person name="Stursova M."/>
            <person name="Spatafora J.W."/>
            <person name="Tedersoo L."/>
            <person name="Vaario L.-M."/>
            <person name="Yamada A."/>
            <person name="Yan M."/>
            <person name="Wang P."/>
            <person name="Xu J."/>
            <person name="Bruns T."/>
            <person name="Baldrian P."/>
            <person name="Vilgalys R."/>
            <person name="Henrissat B."/>
            <person name="Grigoriev I.V."/>
            <person name="Hibbett D."/>
            <person name="Nagy L.G."/>
            <person name="Martin F.M."/>
        </authorList>
    </citation>
    <scope>NUCLEOTIDE SEQUENCE</scope>
    <source>
        <strain evidence="1">Prilba</strain>
    </source>
</reference>
<dbReference type="Proteomes" id="UP000759537">
    <property type="component" value="Unassembled WGS sequence"/>
</dbReference>
<organism evidence="1 2">
    <name type="scientific">Russula ochroleuca</name>
    <dbReference type="NCBI Taxonomy" id="152965"/>
    <lineage>
        <taxon>Eukaryota</taxon>
        <taxon>Fungi</taxon>
        <taxon>Dikarya</taxon>
        <taxon>Basidiomycota</taxon>
        <taxon>Agaricomycotina</taxon>
        <taxon>Agaricomycetes</taxon>
        <taxon>Russulales</taxon>
        <taxon>Russulaceae</taxon>
        <taxon>Russula</taxon>
    </lineage>
</organism>
<protein>
    <submittedName>
        <fullName evidence="1">Uncharacterized protein</fullName>
    </submittedName>
</protein>
<proteinExistence type="predicted"/>
<comment type="caution">
    <text evidence="1">The sequence shown here is derived from an EMBL/GenBank/DDBJ whole genome shotgun (WGS) entry which is preliminary data.</text>
</comment>
<dbReference type="AlphaFoldDB" id="A0A9P5N6B2"/>
<reference evidence="1" key="2">
    <citation type="journal article" date="2020" name="Nat. Commun.">
        <title>Large-scale genome sequencing of mycorrhizal fungi provides insights into the early evolution of symbiotic traits.</title>
        <authorList>
            <person name="Miyauchi S."/>
            <person name="Kiss E."/>
            <person name="Kuo A."/>
            <person name="Drula E."/>
            <person name="Kohler A."/>
            <person name="Sanchez-Garcia M."/>
            <person name="Morin E."/>
            <person name="Andreopoulos B."/>
            <person name="Barry K.W."/>
            <person name="Bonito G."/>
            <person name="Buee M."/>
            <person name="Carver A."/>
            <person name="Chen C."/>
            <person name="Cichocki N."/>
            <person name="Clum A."/>
            <person name="Culley D."/>
            <person name="Crous P.W."/>
            <person name="Fauchery L."/>
            <person name="Girlanda M."/>
            <person name="Hayes R.D."/>
            <person name="Keri Z."/>
            <person name="LaButti K."/>
            <person name="Lipzen A."/>
            <person name="Lombard V."/>
            <person name="Magnuson J."/>
            <person name="Maillard F."/>
            <person name="Murat C."/>
            <person name="Nolan M."/>
            <person name="Ohm R.A."/>
            <person name="Pangilinan J."/>
            <person name="Pereira M.F."/>
            <person name="Perotto S."/>
            <person name="Peter M."/>
            <person name="Pfister S."/>
            <person name="Riley R."/>
            <person name="Sitrit Y."/>
            <person name="Stielow J.B."/>
            <person name="Szollosi G."/>
            <person name="Zifcakova L."/>
            <person name="Stursova M."/>
            <person name="Spatafora J.W."/>
            <person name="Tedersoo L."/>
            <person name="Vaario L.M."/>
            <person name="Yamada A."/>
            <person name="Yan M."/>
            <person name="Wang P."/>
            <person name="Xu J."/>
            <person name="Bruns T."/>
            <person name="Baldrian P."/>
            <person name="Vilgalys R."/>
            <person name="Dunand C."/>
            <person name="Henrissat B."/>
            <person name="Grigoriev I.V."/>
            <person name="Hibbett D."/>
            <person name="Nagy L.G."/>
            <person name="Martin F.M."/>
        </authorList>
    </citation>
    <scope>NUCLEOTIDE SEQUENCE</scope>
    <source>
        <strain evidence="1">Prilba</strain>
    </source>
</reference>